<dbReference type="InterPro" id="IPR023214">
    <property type="entry name" value="HAD_sf"/>
</dbReference>
<accession>A0A1W6B571</accession>
<evidence type="ECO:0000256" key="1">
    <source>
        <dbReference type="SAM" id="MobiDB-lite"/>
    </source>
</evidence>
<proteinExistence type="predicted"/>
<feature type="region of interest" description="Disordered" evidence="1">
    <location>
        <begin position="1"/>
        <end position="22"/>
    </location>
</feature>
<protein>
    <submittedName>
        <fullName evidence="2">Uncharacterized protein</fullName>
    </submittedName>
</protein>
<dbReference type="Gene3D" id="3.40.50.1000">
    <property type="entry name" value="HAD superfamily/HAD-like"/>
    <property type="match status" value="1"/>
</dbReference>
<dbReference type="AlphaFoldDB" id="A0A1W6B571"/>
<dbReference type="KEGG" id="palh:B1H58_09285"/>
<evidence type="ECO:0000313" key="3">
    <source>
        <dbReference type="Proteomes" id="UP000192900"/>
    </source>
</evidence>
<dbReference type="STRING" id="1891675.B1H58_09285"/>
<sequence>MLNKINVSSYRKVRQPASGKKTTARIEIRAGNYQPEKNQNLKLTSYLMNPVTWYEGKYATMVGYLSQWKKPILPVGISLIPIPK</sequence>
<dbReference type="Proteomes" id="UP000192900">
    <property type="component" value="Chromosome"/>
</dbReference>
<organism evidence="2 3">
    <name type="scientific">Pantoea alhagi</name>
    <dbReference type="NCBI Taxonomy" id="1891675"/>
    <lineage>
        <taxon>Bacteria</taxon>
        <taxon>Pseudomonadati</taxon>
        <taxon>Pseudomonadota</taxon>
        <taxon>Gammaproteobacteria</taxon>
        <taxon>Enterobacterales</taxon>
        <taxon>Erwiniaceae</taxon>
        <taxon>Pantoea</taxon>
    </lineage>
</organism>
<reference evidence="2 3" key="1">
    <citation type="submission" date="2017-02" db="EMBL/GenBank/DDBJ databases">
        <title>Complete genome sequence of the drought resistance-promoting endophyte Pantoea alhagi LTYR-11Z.</title>
        <authorList>
            <person name="Zhang L."/>
        </authorList>
    </citation>
    <scope>NUCLEOTIDE SEQUENCE [LARGE SCALE GENOMIC DNA]</scope>
    <source>
        <strain evidence="2 3">LTYR-11Z</strain>
    </source>
</reference>
<evidence type="ECO:0000313" key="2">
    <source>
        <dbReference type="EMBL" id="ARJ42189.1"/>
    </source>
</evidence>
<name>A0A1W6B571_9GAMM</name>
<gene>
    <name evidence="2" type="ORF">B1H58_09285</name>
</gene>
<keyword evidence="3" id="KW-1185">Reference proteome</keyword>
<dbReference type="EMBL" id="CP019706">
    <property type="protein sequence ID" value="ARJ42189.1"/>
    <property type="molecule type" value="Genomic_DNA"/>
</dbReference>